<feature type="compositionally biased region" description="Basic and acidic residues" evidence="5">
    <location>
        <begin position="2369"/>
        <end position="2378"/>
    </location>
</feature>
<comment type="caution">
    <text evidence="9">The sequence shown here is derived from an EMBL/GenBank/DDBJ whole genome shotgun (WGS) entry which is preliminary data.</text>
</comment>
<dbReference type="InterPro" id="IPR036465">
    <property type="entry name" value="vWFA_dom_sf"/>
</dbReference>
<feature type="compositionally biased region" description="Polar residues" evidence="5">
    <location>
        <begin position="2917"/>
        <end position="2926"/>
    </location>
</feature>
<feature type="domain" description="Fibronectin type-III" evidence="8">
    <location>
        <begin position="2971"/>
        <end position="3062"/>
    </location>
</feature>
<sequence>MFKEGDSDSSTDWAQGFCVITTECEPWERECRHLWNGDNMGDAPLDDVSSRLCQRKAMELLRRARGEFDNLVLTDLTWAKMKEHRVMPLLAALCLVLSGIHKLDAQQPEDSADLVFLIDGSNNVGRSGFNSIRDFLVNYVERRLEVGRSRIQVGVVQFSDDVKIEFTLDEHTSKRELISAMKSLQFAGGEESNLGAAVEYVVEQLFSSAGGSRREEGVPQSLVVITGGPANDELRDAANALKLNSIITFCIGVARADTNELQQIATDDSFVFTTSQFQAIGQMEAQIVPYIAGVAQRTIVLQPPTIITEVTEVNKRDIVFLIDSSSDLGGPSYSAIREFIVKLVNRLEIGLDLIRVGLAQYGRDVKPEFYLNTFGAKKDVIAHLKKMRILNTTPLNTGAALSNIQRNFFTASAGSRVDEGIPQLLVVITGGRSRDDISQASQDLKRAGILTFSIGSKNAEDSELQDIAFDSTLVFKPAEFKQVPLQSLLPQVLAPLRTLTGVVITEGPTEVLNQRDIVFLLDGSVNVGSSNFPLVRDFLVNVINNLGVSSEGTRVGLAQFSDTPRTEFYLSTLTSKPDLLERLGQLRIKGGNLLNIGSAIQFVLRNHFTRSAGSRIEDKIPQLLVVLAAGKSSDNIQSAAVDLTRSGVLTFCIGVGNADKEELETIAFNPSLVYEMEDFEALPGFSQQLLNPITTYVRGEVTEVTVTTDEDIKKDVVFLIDGSDAAISGFSSLRSFIQRVVEYLNVGRDKVRIAVVQYSNTVRPMFLLNTHSDQQDVIRAIQSMSPIGGSPLNIGAALSYATSNVFTQSAGSRAEEGVPQFLVLLATGKSRDDVRRPAMTLKRSRIVPYAIGTGSADRTELQSIAFTPDFVLYFSDVSQLENAYQTFSQRVSTITTSEISTIAKTVETDTESKRDILFLIDGSNNIAGSFPLVRNFVANVIDGLNVSPDETRISLGLVGENVKVEFKFDSFQTKPEVVSTVRRMRFKPSKEFNIGGALDYAHDNLFTPESGSRIQEGVQQYLVLLAAGKSGDSIDQAANKLKRAGVVTFAIKAQRAESQELEKIVLAPQFIVSSESLGELSSLQSQFINLIKTISVEVPTETYDLSKRKDIVFLIDGSNDGRSSFPSLRSFIQRVVENLDVGQDRIRIGVVQYSDSTRPSFLLNTHPDGQGVLRAIQQLSPIGGSTLNTGAALDYVTSNVFTSSAGSRSAEGVPQFLVLLTTARSRDDVRRPATELKNSGVIPFAIGVRNADAGELRTISFIPDFAVTVPDVSQLGTVYQTFTTRVSELQAGDIEILMQSRPTVTLQGAKRDVVFLVDGSRGAASEFNNVKSLIERIVATMDVSPDTTRVAVVQYSEDPKVEFLLNAHSTKEEVQSAVRRIRPKGGSSVNTGNALEYVSKNIFTRPSGSRIEEQVPQFLIVASSGPSSDDVGEGARTVKESSVFPFVIGKNIDNDEARKITFGQDYTYSVSSFQELPSVEQRLLSSVTRLDQNQITEIILRQSGTTADSDPDRRDVVFLIDSSTKTGADGTANIRDFILKVVQNFEIAPNKVRVGLVQFSNNPTTEFLLKTYMNKPALIQNIRRLRNKGGEPLNIGKALDFVTKNHFVKSAGSRIEEGVPQYLVLLTGGKSEDDVTGAARLLGTSRIRSLAVASGSADRDEVQRIVSDPRYLFTVREFKDLSNIENVLFRSFTSPVDPTLPPSQPELPINGKKEADIVFLVDGSMNLGRDNFKEVLEFVSGIADALVEEEGAIQIGLAQFNSDVTDEEYKTSEEIMEAVSKSEYKGGRVANLGSAIRHLQDKHFVKAAGSRIDTNVPQIAFIVTGAKSVSDGQAAAQALSGRGVKVFAIGVGSIDVDEVSKITSDAPSAFRVPIVQQLSELNEQILITLETALQKRSVCPGVVDGVRDCNLEVIIGFDSEVGSGQNLFNTYRGLESKLRHILERISNMQKISCSGDKKPTVKVATLSQGRTGPVEAFDFSEYRQELAEKILAMGTRGPYVLSSQTLQTYLNKFKTSGEDNSLKVIIHITDGADVSMSELQKASLSLQTAGVRALLFVGMESTPKFDQIMQLEFGRGFTYNNPLRLNRVDLDYEIIEELDNIAEKGCCGVPCKCSGERGDIGSPGVTGPKGAPGLKGHQGFPGEEGGPGERGPPGTNGTQGFRGCPGQRGFKGSRGFSGDKGEVGEIGLDGIDGEDGKRGTPGSAGDRGSQGPRGEKGQKGSRGERGDQGLRGDPGEPGTDSTQRGSRGPKGEAGSVGEPGRDGPAGQPGGPGKAGGPGRRGPPGLKGNRGGAGAAGGVGEQGLRGPQGPPGQIGTPGTRGEQGLPGPRGAGGTPGPAGDRGRPGPLGRKGEPGDIGAKGSDGPVGPRGETGDDGRDGVGKPGPKGRKGETGFPGYPGVKGDPGDKGANGDPGPKGSRGRRGNAGNPGTLGTPGDPGYPGPAGLKGERGGARDHCGLVKHIKNTCRPKECPVYPTDLVFAIDSSTDVNRNQFNNMKDAVLRMVNQLTITDSNCPRGARVALLTYNSEVTTEVRFSEGLRKPAMLKVIEDLQLKTNTKQRSLDTVMSFVARNTFKRARGGFLTRKVAVFFSNAPTRASVQLNEAVLKLYDAGVASVFLTNREDRALGNALKVNNTEVGQAFVLGTGAQINDTIRRIFSCHVCLDICDPPSECGVSVPRGDLRLRRSAATDVDIDLAFLLDSSDSTNPAQFAEIKRFVSHVIGQLELSTEPKSSSHHARIAVLQHAPTYEHQANASYSPVKVDVGLTDYTDKEKLQAFIKTKMTQLYGTRALSNAIKYVVEHVFEGAPNPRTMKVIFLFLTGEVKPHELQQLHQAVIEAKCKGYFFVILSIGNKVNSGQLHSLASEPHDVFSKKADKASELHEETLLRFGLHLPGFLSSENAFHLSPEIRKHCDWFQNDHPASTSQDATNNDDETQNAVIPDELFTSRTPEVITVRGSTETPTDRTVTTHMTSLPMPEVLASDVTDSSVYLSWARADLQKPDVYELSITSLDDNSLVLKQNVTGTERLIGGLISGQVYQVTVTGQHKNLGLITYQTTFTTRTSEPQTEVVANSKMVVSTEPMDTPEIDPCELDLDMGTQCKENVVKWFFDKTDKICTQVWYGGCGGNANRFDTEDECINRCQKTTVEKTMQLPTLESKAIAAAVQPGGQCSDAEGFTQKELNFSKRGQLSIKDAVFMDFTFKKGISQ</sequence>
<evidence type="ECO:0000256" key="3">
    <source>
        <dbReference type="ARBA" id="ARBA00022889"/>
    </source>
</evidence>
<keyword evidence="2" id="KW-0964">Secreted</keyword>
<feature type="domain" description="VWFA" evidence="6">
    <location>
        <begin position="317"/>
        <end position="492"/>
    </location>
</feature>
<feature type="domain" description="VWFA" evidence="6">
    <location>
        <begin position="1110"/>
        <end position="1282"/>
    </location>
</feature>
<dbReference type="PRINTS" id="PR00453">
    <property type="entry name" value="VWFADOMAIN"/>
</dbReference>
<reference evidence="9" key="1">
    <citation type="submission" date="2023-07" db="EMBL/GenBank/DDBJ databases">
        <authorList>
            <person name="Stuckert A."/>
        </authorList>
    </citation>
    <scope>NUCLEOTIDE SEQUENCE</scope>
</reference>
<dbReference type="PROSITE" id="PS50234">
    <property type="entry name" value="VWFA"/>
    <property type="match status" value="11"/>
</dbReference>
<feature type="compositionally biased region" description="Low complexity" evidence="5">
    <location>
        <begin position="2303"/>
        <end position="2325"/>
    </location>
</feature>
<feature type="domain" description="VWFA" evidence="6">
    <location>
        <begin position="2475"/>
        <end position="2654"/>
    </location>
</feature>
<feature type="domain" description="VWFA" evidence="6">
    <location>
        <begin position="1515"/>
        <end position="1688"/>
    </location>
</feature>
<dbReference type="SUPFAM" id="SSF49265">
    <property type="entry name" value="Fibronectin type III"/>
    <property type="match status" value="1"/>
</dbReference>
<protein>
    <recommendedName>
        <fullName evidence="11">Collagen alpha-3(VI) chain</fullName>
    </recommendedName>
</protein>
<feature type="domain" description="VWFA" evidence="6">
    <location>
        <begin position="1716"/>
        <end position="1885"/>
    </location>
</feature>
<feature type="compositionally biased region" description="Gly residues" evidence="5">
    <location>
        <begin position="2266"/>
        <end position="2281"/>
    </location>
</feature>
<feature type="compositionally biased region" description="Gly residues" evidence="5">
    <location>
        <begin position="2142"/>
        <end position="2151"/>
    </location>
</feature>
<evidence type="ECO:0000256" key="2">
    <source>
        <dbReference type="ARBA" id="ARBA00022530"/>
    </source>
</evidence>
<dbReference type="InterPro" id="IPR003961">
    <property type="entry name" value="FN3_dom"/>
</dbReference>
<evidence type="ECO:0000313" key="9">
    <source>
        <dbReference type="EMBL" id="CAJ0964497.1"/>
    </source>
</evidence>
<evidence type="ECO:0000259" key="8">
    <source>
        <dbReference type="PROSITE" id="PS50853"/>
    </source>
</evidence>
<feature type="region of interest" description="Disordered" evidence="5">
    <location>
        <begin position="2917"/>
        <end position="2937"/>
    </location>
</feature>
<keyword evidence="3" id="KW-0130">Cell adhesion</keyword>
<feature type="compositionally biased region" description="Basic and acidic residues" evidence="5">
    <location>
        <begin position="2213"/>
        <end position="2234"/>
    </location>
</feature>
<dbReference type="Proteomes" id="UP001176940">
    <property type="component" value="Unassembled WGS sequence"/>
</dbReference>
<dbReference type="CDD" id="cd00063">
    <property type="entry name" value="FN3"/>
    <property type="match status" value="1"/>
</dbReference>
<keyword evidence="2" id="KW-0272">Extracellular matrix</keyword>
<proteinExistence type="predicted"/>
<evidence type="ECO:0000313" key="10">
    <source>
        <dbReference type="Proteomes" id="UP001176940"/>
    </source>
</evidence>
<dbReference type="Pfam" id="PF00014">
    <property type="entry name" value="Kunitz_BPTI"/>
    <property type="match status" value="1"/>
</dbReference>
<dbReference type="Pfam" id="PF01391">
    <property type="entry name" value="Collagen"/>
    <property type="match status" value="2"/>
</dbReference>
<dbReference type="Gene3D" id="2.60.40.10">
    <property type="entry name" value="Immunoglobulins"/>
    <property type="match status" value="1"/>
</dbReference>
<dbReference type="InterPro" id="IPR050525">
    <property type="entry name" value="ECM_Assembly_Org"/>
</dbReference>
<feature type="domain" description="VWFA" evidence="6">
    <location>
        <begin position="915"/>
        <end position="1087"/>
    </location>
</feature>
<dbReference type="SUPFAM" id="SSF53300">
    <property type="entry name" value="vWA-like"/>
    <property type="match status" value="12"/>
</dbReference>
<feature type="domain" description="VWFA" evidence="6">
    <location>
        <begin position="516"/>
        <end position="689"/>
    </location>
</feature>
<dbReference type="PROSITE" id="PS50853">
    <property type="entry name" value="FN3"/>
    <property type="match status" value="1"/>
</dbReference>
<name>A0ABN9MGN4_9NEOB</name>
<dbReference type="InterPro" id="IPR036116">
    <property type="entry name" value="FN3_sf"/>
</dbReference>
<dbReference type="Pfam" id="PF00092">
    <property type="entry name" value="VWA"/>
    <property type="match status" value="11"/>
</dbReference>
<dbReference type="SUPFAM" id="SSF57362">
    <property type="entry name" value="BPTI-like"/>
    <property type="match status" value="1"/>
</dbReference>
<evidence type="ECO:0000256" key="5">
    <source>
        <dbReference type="SAM" id="MobiDB-lite"/>
    </source>
</evidence>
<organism evidence="9 10">
    <name type="scientific">Ranitomeya imitator</name>
    <name type="common">mimic poison frog</name>
    <dbReference type="NCBI Taxonomy" id="111125"/>
    <lineage>
        <taxon>Eukaryota</taxon>
        <taxon>Metazoa</taxon>
        <taxon>Chordata</taxon>
        <taxon>Craniata</taxon>
        <taxon>Vertebrata</taxon>
        <taxon>Euteleostomi</taxon>
        <taxon>Amphibia</taxon>
        <taxon>Batrachia</taxon>
        <taxon>Anura</taxon>
        <taxon>Neobatrachia</taxon>
        <taxon>Hyloidea</taxon>
        <taxon>Dendrobatidae</taxon>
        <taxon>Dendrobatinae</taxon>
        <taxon>Ranitomeya</taxon>
    </lineage>
</organism>
<feature type="domain" description="VWFA" evidence="6">
    <location>
        <begin position="1312"/>
        <end position="1483"/>
    </location>
</feature>
<feature type="compositionally biased region" description="Gly residues" evidence="5">
    <location>
        <begin position="2287"/>
        <end position="2302"/>
    </location>
</feature>
<feature type="domain" description="BPTI/Kunitz inhibitor" evidence="7">
    <location>
        <begin position="3087"/>
        <end position="3138"/>
    </location>
</feature>
<dbReference type="CDD" id="cd01450">
    <property type="entry name" value="vWFA_subfamily_ECM"/>
    <property type="match status" value="2"/>
</dbReference>
<gene>
    <name evidence="9" type="ORF">RIMI_LOCUS19267759</name>
</gene>
<dbReference type="Gene3D" id="3.40.50.410">
    <property type="entry name" value="von Willebrand factor, type A domain"/>
    <property type="match status" value="11"/>
</dbReference>
<dbReference type="SMART" id="SM00131">
    <property type="entry name" value="KU"/>
    <property type="match status" value="1"/>
</dbReference>
<feature type="domain" description="VWFA" evidence="6">
    <location>
        <begin position="715"/>
        <end position="891"/>
    </location>
</feature>
<evidence type="ECO:0000259" key="7">
    <source>
        <dbReference type="PROSITE" id="PS50279"/>
    </source>
</evidence>
<keyword evidence="4" id="KW-1015">Disulfide bond</keyword>
<dbReference type="CDD" id="cd22635">
    <property type="entry name" value="Kunitz_papilin"/>
    <property type="match status" value="1"/>
</dbReference>
<evidence type="ECO:0000259" key="6">
    <source>
        <dbReference type="PROSITE" id="PS50234"/>
    </source>
</evidence>
<feature type="domain" description="VWFA" evidence="6">
    <location>
        <begin position="113"/>
        <end position="287"/>
    </location>
</feature>
<dbReference type="PANTHER" id="PTHR24020:SF13">
    <property type="entry name" value="COLLAGEN ALPHA-3(VI) CHAIN"/>
    <property type="match status" value="1"/>
</dbReference>
<dbReference type="InterPro" id="IPR002035">
    <property type="entry name" value="VWF_A"/>
</dbReference>
<comment type="subcellular location">
    <subcellularLocation>
        <location evidence="1">Secreted</location>
        <location evidence="1">Extracellular space</location>
        <location evidence="1">Extracellular matrix</location>
    </subcellularLocation>
</comment>
<dbReference type="PROSITE" id="PS50279">
    <property type="entry name" value="BPTI_KUNITZ_2"/>
    <property type="match status" value="1"/>
</dbReference>
<feature type="region of interest" description="Disordered" evidence="5">
    <location>
        <begin position="2118"/>
        <end position="2448"/>
    </location>
</feature>
<dbReference type="InterPro" id="IPR036880">
    <property type="entry name" value="Kunitz_BPTI_sf"/>
</dbReference>
<dbReference type="InterPro" id="IPR013783">
    <property type="entry name" value="Ig-like_fold"/>
</dbReference>
<dbReference type="SMART" id="SM00327">
    <property type="entry name" value="VWA"/>
    <property type="match status" value="12"/>
</dbReference>
<accession>A0ABN9MGN4</accession>
<dbReference type="InterPro" id="IPR008160">
    <property type="entry name" value="Collagen"/>
</dbReference>
<feature type="compositionally biased region" description="Gly residues" evidence="5">
    <location>
        <begin position="2326"/>
        <end position="2335"/>
    </location>
</feature>
<keyword evidence="10" id="KW-1185">Reference proteome</keyword>
<evidence type="ECO:0000256" key="1">
    <source>
        <dbReference type="ARBA" id="ARBA00004498"/>
    </source>
</evidence>
<evidence type="ECO:0008006" key="11">
    <source>
        <dbReference type="Google" id="ProtNLM"/>
    </source>
</evidence>
<dbReference type="PANTHER" id="PTHR24020">
    <property type="entry name" value="COLLAGEN ALPHA"/>
    <property type="match status" value="1"/>
</dbReference>
<dbReference type="Gene3D" id="4.10.410.10">
    <property type="entry name" value="Pancreatic trypsin inhibitor Kunitz domain"/>
    <property type="match status" value="1"/>
</dbReference>
<feature type="domain" description="VWFA" evidence="6">
    <location>
        <begin position="2692"/>
        <end position="2886"/>
    </location>
</feature>
<dbReference type="InterPro" id="IPR002223">
    <property type="entry name" value="Kunitz_BPTI"/>
</dbReference>
<evidence type="ECO:0000256" key="4">
    <source>
        <dbReference type="ARBA" id="ARBA00023157"/>
    </source>
</evidence>
<dbReference type="EMBL" id="CAUEEQ010061065">
    <property type="protein sequence ID" value="CAJ0964497.1"/>
    <property type="molecule type" value="Genomic_DNA"/>
</dbReference>